<name>A0A841GTX9_9BACT</name>
<comment type="caution">
    <text evidence="3">The sequence shown here is derived from an EMBL/GenBank/DDBJ whole genome shotgun (WGS) entry which is preliminary data.</text>
</comment>
<feature type="domain" description="Glycosyl transferase family 1" evidence="1">
    <location>
        <begin position="201"/>
        <end position="354"/>
    </location>
</feature>
<dbReference type="InterPro" id="IPR001296">
    <property type="entry name" value="Glyco_trans_1"/>
</dbReference>
<evidence type="ECO:0000313" key="3">
    <source>
        <dbReference type="EMBL" id="MBB6070119.1"/>
    </source>
</evidence>
<dbReference type="AlphaFoldDB" id="A0A841GTX9"/>
<proteinExistence type="predicted"/>
<dbReference type="PANTHER" id="PTHR45947">
    <property type="entry name" value="SULFOQUINOVOSYL TRANSFERASE SQD2"/>
    <property type="match status" value="1"/>
</dbReference>
<dbReference type="CDD" id="cd03801">
    <property type="entry name" value="GT4_PimA-like"/>
    <property type="match status" value="1"/>
</dbReference>
<evidence type="ECO:0000259" key="1">
    <source>
        <dbReference type="Pfam" id="PF00534"/>
    </source>
</evidence>
<evidence type="ECO:0000313" key="4">
    <source>
        <dbReference type="Proteomes" id="UP000582837"/>
    </source>
</evidence>
<evidence type="ECO:0000259" key="2">
    <source>
        <dbReference type="Pfam" id="PF13439"/>
    </source>
</evidence>
<dbReference type="SUPFAM" id="SSF53756">
    <property type="entry name" value="UDP-Glycosyltransferase/glycogen phosphorylase"/>
    <property type="match status" value="1"/>
</dbReference>
<dbReference type="Proteomes" id="UP000582837">
    <property type="component" value="Unassembled WGS sequence"/>
</dbReference>
<organism evidence="3 4">
    <name type="scientific">Longimicrobium terrae</name>
    <dbReference type="NCBI Taxonomy" id="1639882"/>
    <lineage>
        <taxon>Bacteria</taxon>
        <taxon>Pseudomonadati</taxon>
        <taxon>Gemmatimonadota</taxon>
        <taxon>Longimicrobiia</taxon>
        <taxon>Longimicrobiales</taxon>
        <taxon>Longimicrobiaceae</taxon>
        <taxon>Longimicrobium</taxon>
    </lineage>
</organism>
<dbReference type="PANTHER" id="PTHR45947:SF3">
    <property type="entry name" value="SULFOQUINOVOSYL TRANSFERASE SQD2"/>
    <property type="match status" value="1"/>
</dbReference>
<accession>A0A841GTX9</accession>
<sequence>MSRPLRLLTLGHSYVVGTNRALADAMARAGGGRWEVTVAAPDAFPGDLGPIRLAAVPGEAPRLEPVPVHGAGRIHTMRYGSRLRALLREGWDAVHCWEEPFIAAGAQVAAWTPRDARLVYATFQNLPKRYPPPFGWMERYAMRRAAGWIAFGATVEETLRTRPLYQARPHRVISPGVDTARFRPDAEARGRVREALGWSADGPLVIGYLGRFVPEKGITLLLRALAGARQPWRVLLVGGGPMEGELRAWAAGQGDRARVVTGVRHEEVPAHLNAMDLLCAPSQTTARWREQLGRMLLEAMACGVPVIGSDSGEVPHVLADAGVVVAEADGAAWTREIDRLLADSGERAAMAARGLARVEAEFALPVVARRHLAFFEELVRGA</sequence>
<keyword evidence="3" id="KW-0808">Transferase</keyword>
<dbReference type="RefSeq" id="WP_170039890.1">
    <property type="nucleotide sequence ID" value="NZ_JABDTL010000002.1"/>
</dbReference>
<keyword evidence="4" id="KW-1185">Reference proteome</keyword>
<dbReference type="InterPro" id="IPR028098">
    <property type="entry name" value="Glyco_trans_4-like_N"/>
</dbReference>
<reference evidence="3 4" key="1">
    <citation type="submission" date="2020-08" db="EMBL/GenBank/DDBJ databases">
        <title>Genomic Encyclopedia of Type Strains, Phase IV (KMG-IV): sequencing the most valuable type-strain genomes for metagenomic binning, comparative biology and taxonomic classification.</title>
        <authorList>
            <person name="Goeker M."/>
        </authorList>
    </citation>
    <scope>NUCLEOTIDE SEQUENCE [LARGE SCALE GENOMIC DNA]</scope>
    <source>
        <strain evidence="3 4">DSM 29007</strain>
    </source>
</reference>
<dbReference type="EMBL" id="JACHIA010000003">
    <property type="protein sequence ID" value="MBB6070119.1"/>
    <property type="molecule type" value="Genomic_DNA"/>
</dbReference>
<protein>
    <submittedName>
        <fullName evidence="3">Glycosyltransferase involved in cell wall biosynthesis</fullName>
    </submittedName>
</protein>
<dbReference type="Gene3D" id="3.40.50.2000">
    <property type="entry name" value="Glycogen Phosphorylase B"/>
    <property type="match status" value="2"/>
</dbReference>
<gene>
    <name evidence="3" type="ORF">HNQ61_001736</name>
</gene>
<feature type="domain" description="Glycosyltransferase subfamily 4-like N-terminal" evidence="2">
    <location>
        <begin position="21"/>
        <end position="181"/>
    </location>
</feature>
<dbReference type="InterPro" id="IPR050194">
    <property type="entry name" value="Glycosyltransferase_grp1"/>
</dbReference>
<dbReference type="Pfam" id="PF13439">
    <property type="entry name" value="Glyco_transf_4"/>
    <property type="match status" value="1"/>
</dbReference>
<dbReference type="Pfam" id="PF00534">
    <property type="entry name" value="Glycos_transf_1"/>
    <property type="match status" value="1"/>
</dbReference>
<dbReference type="GO" id="GO:0016758">
    <property type="term" value="F:hexosyltransferase activity"/>
    <property type="evidence" value="ECO:0007669"/>
    <property type="project" value="TreeGrafter"/>
</dbReference>